<dbReference type="EMBL" id="JHAC01000093">
    <property type="protein sequence ID" value="EYB66318.1"/>
    <property type="molecule type" value="Genomic_DNA"/>
</dbReference>
<accession>A0A016QJS4</accession>
<evidence type="ECO:0000256" key="3">
    <source>
        <dbReference type="ARBA" id="ARBA00023163"/>
    </source>
</evidence>
<keyword evidence="6" id="KW-1185">Reference proteome</keyword>
<keyword evidence="1" id="KW-0805">Transcription regulation</keyword>
<dbReference type="GO" id="GO:0003700">
    <property type="term" value="F:DNA-binding transcription factor activity"/>
    <property type="evidence" value="ECO:0007669"/>
    <property type="project" value="InterPro"/>
</dbReference>
<evidence type="ECO:0000256" key="2">
    <source>
        <dbReference type="ARBA" id="ARBA00023125"/>
    </source>
</evidence>
<dbReference type="PRINTS" id="PR00778">
    <property type="entry name" value="HTHARSR"/>
</dbReference>
<dbReference type="InterPro" id="IPR011991">
    <property type="entry name" value="ArsR-like_HTH"/>
</dbReference>
<dbReference type="PROSITE" id="PS50987">
    <property type="entry name" value="HTH_ARSR_2"/>
    <property type="match status" value="1"/>
</dbReference>
<dbReference type="STRING" id="1476583.DEIPH_ctg139orf0034"/>
<dbReference type="Proteomes" id="UP000020492">
    <property type="component" value="Unassembled WGS sequence"/>
</dbReference>
<dbReference type="CDD" id="cd00090">
    <property type="entry name" value="HTH_ARSR"/>
    <property type="match status" value="1"/>
</dbReference>
<dbReference type="GO" id="GO:0003677">
    <property type="term" value="F:DNA binding"/>
    <property type="evidence" value="ECO:0007669"/>
    <property type="project" value="UniProtKB-KW"/>
</dbReference>
<dbReference type="PATRIC" id="fig|1476583.3.peg.3555"/>
<dbReference type="SUPFAM" id="SSF46785">
    <property type="entry name" value="Winged helix' DNA-binding domain"/>
    <property type="match status" value="1"/>
</dbReference>
<evidence type="ECO:0000259" key="4">
    <source>
        <dbReference type="PROSITE" id="PS50987"/>
    </source>
</evidence>
<evidence type="ECO:0000313" key="5">
    <source>
        <dbReference type="EMBL" id="EYB66318.1"/>
    </source>
</evidence>
<reference evidence="5 6" key="1">
    <citation type="submission" date="2014-03" db="EMBL/GenBank/DDBJ databases">
        <title>Draft genome sequence of Deinococcus phoenicis 1P10ME.</title>
        <authorList>
            <person name="Stepanov V.G."/>
            <person name="Vaishampayan P."/>
            <person name="Venkateswaran K."/>
            <person name="Fox G.E."/>
        </authorList>
    </citation>
    <scope>NUCLEOTIDE SEQUENCE [LARGE SCALE GENOMIC DNA]</scope>
    <source>
        <strain evidence="5 6">1P10ME</strain>
    </source>
</reference>
<evidence type="ECO:0000256" key="1">
    <source>
        <dbReference type="ARBA" id="ARBA00023015"/>
    </source>
</evidence>
<organism evidence="5 6">
    <name type="scientific">Deinococcus phoenicis</name>
    <dbReference type="NCBI Taxonomy" id="1476583"/>
    <lineage>
        <taxon>Bacteria</taxon>
        <taxon>Thermotogati</taxon>
        <taxon>Deinococcota</taxon>
        <taxon>Deinococci</taxon>
        <taxon>Deinococcales</taxon>
        <taxon>Deinococcaceae</taxon>
        <taxon>Deinococcus</taxon>
    </lineage>
</organism>
<dbReference type="InterPro" id="IPR036390">
    <property type="entry name" value="WH_DNA-bd_sf"/>
</dbReference>
<dbReference type="Pfam" id="PF01022">
    <property type="entry name" value="HTH_5"/>
    <property type="match status" value="1"/>
</dbReference>
<dbReference type="AlphaFoldDB" id="A0A016QJS4"/>
<dbReference type="InterPro" id="IPR051011">
    <property type="entry name" value="Metal_resp_trans_reg"/>
</dbReference>
<keyword evidence="3" id="KW-0804">Transcription</keyword>
<gene>
    <name evidence="5" type="ORF">DEIPH_ctg139orf0034</name>
</gene>
<dbReference type="PANTHER" id="PTHR43132:SF6">
    <property type="entry name" value="HTH-TYPE TRANSCRIPTIONAL REPRESSOR CZRA"/>
    <property type="match status" value="1"/>
</dbReference>
<dbReference type="InterPro" id="IPR018334">
    <property type="entry name" value="ArsR_HTH"/>
</dbReference>
<dbReference type="SMART" id="SM00418">
    <property type="entry name" value="HTH_ARSR"/>
    <property type="match status" value="1"/>
</dbReference>
<dbReference type="PROSITE" id="PS00846">
    <property type="entry name" value="HTH_ARSR_1"/>
    <property type="match status" value="1"/>
</dbReference>
<dbReference type="InterPro" id="IPR036388">
    <property type="entry name" value="WH-like_DNA-bd_sf"/>
</dbReference>
<sequence length="88" mass="9768">MEAATSLLKMVADPTRLRILSALNIEELCVCDLAAVAGISESAVSHQLRLLRAHRLVSFRKEGRVVYYRLLDQHITSLIGNAIDHANE</sequence>
<dbReference type="Gene3D" id="1.10.10.10">
    <property type="entry name" value="Winged helix-like DNA-binding domain superfamily/Winged helix DNA-binding domain"/>
    <property type="match status" value="1"/>
</dbReference>
<name>A0A016QJS4_9DEIO</name>
<dbReference type="NCBIfam" id="NF033788">
    <property type="entry name" value="HTH_metalloreg"/>
    <property type="match status" value="1"/>
</dbReference>
<evidence type="ECO:0000313" key="6">
    <source>
        <dbReference type="Proteomes" id="UP000020492"/>
    </source>
</evidence>
<dbReference type="InterPro" id="IPR001845">
    <property type="entry name" value="HTH_ArsR_DNA-bd_dom"/>
</dbReference>
<comment type="caution">
    <text evidence="5">The sequence shown here is derived from an EMBL/GenBank/DDBJ whole genome shotgun (WGS) entry which is preliminary data.</text>
</comment>
<dbReference type="PANTHER" id="PTHR43132">
    <property type="entry name" value="ARSENICAL RESISTANCE OPERON REPRESSOR ARSR-RELATED"/>
    <property type="match status" value="1"/>
</dbReference>
<proteinExistence type="predicted"/>
<feature type="domain" description="HTH arsR-type" evidence="4">
    <location>
        <begin position="1"/>
        <end position="88"/>
    </location>
</feature>
<keyword evidence="2" id="KW-0238">DNA-binding</keyword>
<protein>
    <submittedName>
        <fullName evidence="5">Regulatory protein ArsR</fullName>
    </submittedName>
</protein>
<dbReference type="eggNOG" id="COG0640">
    <property type="taxonomic scope" value="Bacteria"/>
</dbReference>